<keyword evidence="10" id="KW-0489">Methyltransferase</keyword>
<dbReference type="CDD" id="cd06529">
    <property type="entry name" value="S24_LexA-like"/>
    <property type="match status" value="1"/>
</dbReference>
<dbReference type="AlphaFoldDB" id="A0A1H3AFC3"/>
<dbReference type="STRING" id="1058.SAMN05421783_11963"/>
<dbReference type="Gene3D" id="2.10.109.10">
    <property type="entry name" value="Umud Fragment, subunit A"/>
    <property type="match status" value="1"/>
</dbReference>
<dbReference type="GO" id="GO:0016787">
    <property type="term" value="F:hydrolase activity"/>
    <property type="evidence" value="ECO:0007669"/>
    <property type="project" value="UniProtKB-KW"/>
</dbReference>
<evidence type="ECO:0000256" key="2">
    <source>
        <dbReference type="ARBA" id="ARBA00022763"/>
    </source>
</evidence>
<evidence type="ECO:0000256" key="3">
    <source>
        <dbReference type="ARBA" id="ARBA00022801"/>
    </source>
</evidence>
<reference evidence="11" key="1">
    <citation type="submission" date="2016-10" db="EMBL/GenBank/DDBJ databases">
        <authorList>
            <person name="Varghese N."/>
            <person name="Submissions S."/>
        </authorList>
    </citation>
    <scope>NUCLEOTIDE SEQUENCE [LARGE SCALE GENOMIC DNA]</scope>
    <source>
        <strain evidence="11">DSM 217</strain>
    </source>
</reference>
<dbReference type="Pfam" id="PF00717">
    <property type="entry name" value="Peptidase_S24"/>
    <property type="match status" value="1"/>
</dbReference>
<evidence type="ECO:0000259" key="9">
    <source>
        <dbReference type="Pfam" id="PF00717"/>
    </source>
</evidence>
<dbReference type="SUPFAM" id="SSF51306">
    <property type="entry name" value="LexA/Signal peptidase"/>
    <property type="match status" value="1"/>
</dbReference>
<dbReference type="GO" id="GO:0006355">
    <property type="term" value="P:regulation of DNA-templated transcription"/>
    <property type="evidence" value="ECO:0007669"/>
    <property type="project" value="InterPro"/>
</dbReference>
<accession>A0A1H3AFC3</accession>
<organism evidence="10 11">
    <name type="scientific">Thiocapsa roseopersicina</name>
    <dbReference type="NCBI Taxonomy" id="1058"/>
    <lineage>
        <taxon>Bacteria</taxon>
        <taxon>Pseudomonadati</taxon>
        <taxon>Pseudomonadota</taxon>
        <taxon>Gammaproteobacteria</taxon>
        <taxon>Chromatiales</taxon>
        <taxon>Chromatiaceae</taxon>
        <taxon>Thiocapsa</taxon>
    </lineage>
</organism>
<dbReference type="GO" id="GO:0032259">
    <property type="term" value="P:methylation"/>
    <property type="evidence" value="ECO:0007669"/>
    <property type="project" value="UniProtKB-KW"/>
</dbReference>
<evidence type="ECO:0000256" key="1">
    <source>
        <dbReference type="ARBA" id="ARBA00007484"/>
    </source>
</evidence>
<dbReference type="InterPro" id="IPR006197">
    <property type="entry name" value="Peptidase_S24_LexA"/>
</dbReference>
<evidence type="ECO:0000256" key="4">
    <source>
        <dbReference type="ARBA" id="ARBA00022813"/>
    </source>
</evidence>
<dbReference type="Proteomes" id="UP000198816">
    <property type="component" value="Unassembled WGS sequence"/>
</dbReference>
<evidence type="ECO:0000256" key="7">
    <source>
        <dbReference type="RuleBase" id="RU003991"/>
    </source>
</evidence>
<dbReference type="PRINTS" id="PR00726">
    <property type="entry name" value="LEXASERPTASE"/>
</dbReference>
<dbReference type="InterPro" id="IPR015927">
    <property type="entry name" value="Peptidase_S24_S26A/B/C"/>
</dbReference>
<evidence type="ECO:0000313" key="11">
    <source>
        <dbReference type="Proteomes" id="UP000198816"/>
    </source>
</evidence>
<protein>
    <submittedName>
        <fullName evidence="10">Repressor LexA/adenine-specific DNA-methyltransferase</fullName>
    </submittedName>
</protein>
<dbReference type="PANTHER" id="PTHR33516">
    <property type="entry name" value="LEXA REPRESSOR"/>
    <property type="match status" value="1"/>
</dbReference>
<dbReference type="GO" id="GO:0006281">
    <property type="term" value="P:DNA repair"/>
    <property type="evidence" value="ECO:0007669"/>
    <property type="project" value="UniProtKB-KW"/>
</dbReference>
<dbReference type="GO" id="GO:0009432">
    <property type="term" value="P:SOS response"/>
    <property type="evidence" value="ECO:0007669"/>
    <property type="project" value="UniProtKB-KW"/>
</dbReference>
<dbReference type="InterPro" id="IPR050077">
    <property type="entry name" value="LexA_repressor"/>
</dbReference>
<feature type="region of interest" description="Disordered" evidence="8">
    <location>
        <begin position="1"/>
        <end position="29"/>
    </location>
</feature>
<dbReference type="OrthoDB" id="9802364at2"/>
<dbReference type="InterPro" id="IPR039418">
    <property type="entry name" value="LexA-like"/>
</dbReference>
<keyword evidence="3 7" id="KW-0378">Hydrolase</keyword>
<name>A0A1H3AFC3_THIRO</name>
<dbReference type="GO" id="GO:0008168">
    <property type="term" value="F:methyltransferase activity"/>
    <property type="evidence" value="ECO:0007669"/>
    <property type="project" value="UniProtKB-KW"/>
</dbReference>
<proteinExistence type="inferred from homology"/>
<sequence length="154" mass="16829">MDDSDSRLYKRRHRTWNPALDPRNPSEDPGVELPLLGCVSAGAPIEYLEDPETIVVPTDLTRPGAYALSVRGESMVEDGIHDGDIVIVDPRPTAETGTTVVARIDGERVTLKRFYAEIDRIRLQPANPDMAPLIMHDGDIEILGVVSGVVLMSA</sequence>
<dbReference type="PANTHER" id="PTHR33516:SF2">
    <property type="entry name" value="LEXA REPRESSOR-RELATED"/>
    <property type="match status" value="1"/>
</dbReference>
<gene>
    <name evidence="10" type="ORF">SAMN05421783_11963</name>
</gene>
<comment type="similarity">
    <text evidence="1 7">Belongs to the peptidase S24 family.</text>
</comment>
<keyword evidence="11" id="KW-1185">Reference proteome</keyword>
<keyword evidence="10" id="KW-0808">Transferase</keyword>
<keyword evidence="6" id="KW-0742">SOS response</keyword>
<feature type="domain" description="Peptidase S24/S26A/S26B/S26C" evidence="9">
    <location>
        <begin position="34"/>
        <end position="146"/>
    </location>
</feature>
<evidence type="ECO:0000256" key="8">
    <source>
        <dbReference type="SAM" id="MobiDB-lite"/>
    </source>
</evidence>
<keyword evidence="4 7" id="KW-0068">Autocatalytic cleavage</keyword>
<dbReference type="RefSeq" id="WP_093035398.1">
    <property type="nucleotide sequence ID" value="NZ_FNNZ01000019.1"/>
</dbReference>
<dbReference type="InterPro" id="IPR036286">
    <property type="entry name" value="LexA/Signal_pep-like_sf"/>
</dbReference>
<keyword evidence="2" id="KW-0227">DNA damage</keyword>
<evidence type="ECO:0000256" key="6">
    <source>
        <dbReference type="ARBA" id="ARBA00023236"/>
    </source>
</evidence>
<evidence type="ECO:0000313" key="10">
    <source>
        <dbReference type="EMBL" id="SDX28151.1"/>
    </source>
</evidence>
<evidence type="ECO:0000256" key="5">
    <source>
        <dbReference type="ARBA" id="ARBA00023204"/>
    </source>
</evidence>
<dbReference type="GO" id="GO:0003677">
    <property type="term" value="F:DNA binding"/>
    <property type="evidence" value="ECO:0007669"/>
    <property type="project" value="InterPro"/>
</dbReference>
<keyword evidence="5" id="KW-0234">DNA repair</keyword>
<dbReference type="EMBL" id="FNNZ01000019">
    <property type="protein sequence ID" value="SDX28151.1"/>
    <property type="molecule type" value="Genomic_DNA"/>
</dbReference>